<organism evidence="1 2">
    <name type="scientific">Cavenderia fasciculata</name>
    <name type="common">Slime mold</name>
    <name type="synonym">Dictyostelium fasciculatum</name>
    <dbReference type="NCBI Taxonomy" id="261658"/>
    <lineage>
        <taxon>Eukaryota</taxon>
        <taxon>Amoebozoa</taxon>
        <taxon>Evosea</taxon>
        <taxon>Eumycetozoa</taxon>
        <taxon>Dictyostelia</taxon>
        <taxon>Acytosteliales</taxon>
        <taxon>Cavenderiaceae</taxon>
        <taxon>Cavenderia</taxon>
    </lineage>
</organism>
<dbReference type="EMBL" id="GL883021">
    <property type="protein sequence ID" value="EGG17443.1"/>
    <property type="molecule type" value="Genomic_DNA"/>
</dbReference>
<proteinExistence type="predicted"/>
<dbReference type="InterPro" id="IPR051251">
    <property type="entry name" value="STK_FNIP-Repeat"/>
</dbReference>
<accession>F4Q669</accession>
<dbReference type="Proteomes" id="UP000007797">
    <property type="component" value="Unassembled WGS sequence"/>
</dbReference>
<dbReference type="PANTHER" id="PTHR32134">
    <property type="entry name" value="FNIP REPEAT-CONTAINING PROTEIN"/>
    <property type="match status" value="1"/>
</dbReference>
<evidence type="ECO:0000313" key="1">
    <source>
        <dbReference type="EMBL" id="EGG17443.1"/>
    </source>
</evidence>
<dbReference type="PANTHER" id="PTHR32134:SF92">
    <property type="entry name" value="FNIP REPEAT-CONTAINING PROTEIN"/>
    <property type="match status" value="1"/>
</dbReference>
<sequence>MEMLSNLLLSQIISEIDSNVDLICLLLTCKRLYSNSSSLRDTIKFKEIRAITDKGHLSERFAATVNRFNLKAFKQVFENSVSDHFVSVDDDSMVASQLLSSWISTRLTQKNASVKAALLVVGEPCVEELIGARLDDYINQRTSSLKSLGHLDLPTTKELYIKYLNNLVLDLESVDLSPTVEHLSVFAYNVKIGSHQHVKTLTLNLTTPLQIPLCELGLDRLSSLTTLSLKSDFVSKIKPGILPTSLTSLSLKARKIPSDDLFLPLKSLVHLKISYCCSMIMAEDSKEYCVNLESLGSLVSFKFYEDDLDVDDRTRIEVRPPPSLTNLCLLSPSVHIPSPRYSLPLLDRLSVPFGSLVGGKVSLLSSPLLKTLIMTDCDGIVPAGLIPQSVETVKICSGLQSNTLEPGSIPSSVTNLRLDLFHGSMTLLPESLTKLDMIRSMTEDTTTLTLPSQLQHIKWRSNWGARTLLLTLPTTYPVNLHTLNMLNLSGDYRVSVPPTITSLSIPLFEKESIEDRSDAITVFTIAKKINIINNLQQQQEWLPNSTTHLCCRLLKKRESTVNFRLDQVINQTNVKQLEFQLGGEIYNFSIKRLDQQNKSVLFVDSKSLYGGIITQRISSSSSMVDGQSFAPIYLYLSEYDPTRVGWGFEPLQ</sequence>
<evidence type="ECO:0000313" key="2">
    <source>
        <dbReference type="Proteomes" id="UP000007797"/>
    </source>
</evidence>
<dbReference type="KEGG" id="dfa:DFA_08438"/>
<dbReference type="GeneID" id="14868897"/>
<protein>
    <submittedName>
        <fullName evidence="1">Uncharacterized protein</fullName>
    </submittedName>
</protein>
<reference evidence="2" key="1">
    <citation type="journal article" date="2011" name="Genome Res.">
        <title>Phylogeny-wide analysis of social amoeba genomes highlights ancient origins for complex intercellular communication.</title>
        <authorList>
            <person name="Heidel A.J."/>
            <person name="Lawal H.M."/>
            <person name="Felder M."/>
            <person name="Schilde C."/>
            <person name="Helps N.R."/>
            <person name="Tunggal B."/>
            <person name="Rivero F."/>
            <person name="John U."/>
            <person name="Schleicher M."/>
            <person name="Eichinger L."/>
            <person name="Platzer M."/>
            <person name="Noegel A.A."/>
            <person name="Schaap P."/>
            <person name="Gloeckner G."/>
        </authorList>
    </citation>
    <scope>NUCLEOTIDE SEQUENCE [LARGE SCALE GENOMIC DNA]</scope>
    <source>
        <strain evidence="2">SH3</strain>
    </source>
</reference>
<dbReference type="RefSeq" id="XP_004355927.1">
    <property type="nucleotide sequence ID" value="XM_004355874.1"/>
</dbReference>
<name>F4Q669_CACFS</name>
<dbReference type="AlphaFoldDB" id="F4Q669"/>
<gene>
    <name evidence="1" type="ORF">DFA_08438</name>
</gene>
<keyword evidence="2" id="KW-1185">Reference proteome</keyword>